<keyword evidence="2" id="KW-1185">Reference proteome</keyword>
<sequence>MLLQNTCGLAVGDIWCNPQTPSEHLSLEHTLFRLKTIRNTVCHEPQTLMQMSENDLQLKLSELRNLCRVILQKAGLKSNKSRSFIDSHVHNMEKEFDDIQANPIPSGITAEKFALVAKIEMKKYSNIATSINNIVQPHLEAKDSTGRKKRSLKTVLSWKCKDGSSPSCILLIGETGTGKSTVC</sequence>
<proteinExistence type="predicted"/>
<evidence type="ECO:0008006" key="3">
    <source>
        <dbReference type="Google" id="ProtNLM"/>
    </source>
</evidence>
<organism evidence="1 2">
    <name type="scientific">Halocaridina rubra</name>
    <name type="common">Hawaiian red shrimp</name>
    <dbReference type="NCBI Taxonomy" id="373956"/>
    <lineage>
        <taxon>Eukaryota</taxon>
        <taxon>Metazoa</taxon>
        <taxon>Ecdysozoa</taxon>
        <taxon>Arthropoda</taxon>
        <taxon>Crustacea</taxon>
        <taxon>Multicrustacea</taxon>
        <taxon>Malacostraca</taxon>
        <taxon>Eumalacostraca</taxon>
        <taxon>Eucarida</taxon>
        <taxon>Decapoda</taxon>
        <taxon>Pleocyemata</taxon>
        <taxon>Caridea</taxon>
        <taxon>Atyoidea</taxon>
        <taxon>Atyidae</taxon>
        <taxon>Halocaridina</taxon>
    </lineage>
</organism>
<evidence type="ECO:0000313" key="1">
    <source>
        <dbReference type="EMBL" id="KAK7014440.1"/>
    </source>
</evidence>
<feature type="non-terminal residue" evidence="1">
    <location>
        <position position="183"/>
    </location>
</feature>
<reference evidence="1 2" key="1">
    <citation type="submission" date="2023-11" db="EMBL/GenBank/DDBJ databases">
        <title>Halocaridina rubra genome assembly.</title>
        <authorList>
            <person name="Smith C."/>
        </authorList>
    </citation>
    <scope>NUCLEOTIDE SEQUENCE [LARGE SCALE GENOMIC DNA]</scope>
    <source>
        <strain evidence="1">EP-1</strain>
        <tissue evidence="1">Whole</tissue>
    </source>
</reference>
<comment type="caution">
    <text evidence="1">The sequence shown here is derived from an EMBL/GenBank/DDBJ whole genome shotgun (WGS) entry which is preliminary data.</text>
</comment>
<gene>
    <name evidence="1" type="ORF">SK128_018191</name>
</gene>
<name>A0AAN8W9B1_HALRR</name>
<evidence type="ECO:0000313" key="2">
    <source>
        <dbReference type="Proteomes" id="UP001381693"/>
    </source>
</evidence>
<dbReference type="InterPro" id="IPR025662">
    <property type="entry name" value="Sigma_54_int_dom_ATP-bd_1"/>
</dbReference>
<dbReference type="AlphaFoldDB" id="A0AAN8W9B1"/>
<accession>A0AAN8W9B1</accession>
<dbReference type="EMBL" id="JAXCGZ010023284">
    <property type="protein sequence ID" value="KAK7014440.1"/>
    <property type="molecule type" value="Genomic_DNA"/>
</dbReference>
<dbReference type="PROSITE" id="PS00675">
    <property type="entry name" value="SIGMA54_INTERACT_1"/>
    <property type="match status" value="1"/>
</dbReference>
<dbReference type="Proteomes" id="UP001381693">
    <property type="component" value="Unassembled WGS sequence"/>
</dbReference>
<protein>
    <recommendedName>
        <fullName evidence="3">DZIP3-like HEPN domain-containing protein</fullName>
    </recommendedName>
</protein>